<dbReference type="Proteomes" id="UP001151760">
    <property type="component" value="Unassembled WGS sequence"/>
</dbReference>
<reference evidence="1" key="1">
    <citation type="journal article" date="2022" name="Int. J. Mol. Sci.">
        <title>Draft Genome of Tanacetum Coccineum: Genomic Comparison of Closely Related Tanacetum-Family Plants.</title>
        <authorList>
            <person name="Yamashiro T."/>
            <person name="Shiraishi A."/>
            <person name="Nakayama K."/>
            <person name="Satake H."/>
        </authorList>
    </citation>
    <scope>NUCLEOTIDE SEQUENCE</scope>
</reference>
<organism evidence="1 2">
    <name type="scientific">Tanacetum coccineum</name>
    <dbReference type="NCBI Taxonomy" id="301880"/>
    <lineage>
        <taxon>Eukaryota</taxon>
        <taxon>Viridiplantae</taxon>
        <taxon>Streptophyta</taxon>
        <taxon>Embryophyta</taxon>
        <taxon>Tracheophyta</taxon>
        <taxon>Spermatophyta</taxon>
        <taxon>Magnoliopsida</taxon>
        <taxon>eudicotyledons</taxon>
        <taxon>Gunneridae</taxon>
        <taxon>Pentapetalae</taxon>
        <taxon>asterids</taxon>
        <taxon>campanulids</taxon>
        <taxon>Asterales</taxon>
        <taxon>Asteraceae</taxon>
        <taxon>Asteroideae</taxon>
        <taxon>Anthemideae</taxon>
        <taxon>Anthemidinae</taxon>
        <taxon>Tanacetum</taxon>
    </lineage>
</organism>
<name>A0ABQ4YXR4_9ASTR</name>
<evidence type="ECO:0000313" key="2">
    <source>
        <dbReference type="Proteomes" id="UP001151760"/>
    </source>
</evidence>
<sequence length="124" mass="14050">MDTSEVDGDVCEDDRLIVDRWNVLNRMDESSDEEDIIEENNAANDLVADEIRGKHSFRSSGKIADMIEFNDAVNSLEVEDICSRRLKSIQADVDRNPHDASLKKVVLVLNDFVKASKDEIKILQ</sequence>
<accession>A0ABQ4YXR4</accession>
<protein>
    <submittedName>
        <fullName evidence="1">Uncharacterized protein</fullName>
    </submittedName>
</protein>
<dbReference type="EMBL" id="BQNB010010820">
    <property type="protein sequence ID" value="GJS82382.1"/>
    <property type="molecule type" value="Genomic_DNA"/>
</dbReference>
<evidence type="ECO:0000313" key="1">
    <source>
        <dbReference type="EMBL" id="GJS82382.1"/>
    </source>
</evidence>
<keyword evidence="2" id="KW-1185">Reference proteome</keyword>
<gene>
    <name evidence="1" type="ORF">Tco_0748923</name>
</gene>
<reference evidence="1" key="2">
    <citation type="submission" date="2022-01" db="EMBL/GenBank/DDBJ databases">
        <authorList>
            <person name="Yamashiro T."/>
            <person name="Shiraishi A."/>
            <person name="Satake H."/>
            <person name="Nakayama K."/>
        </authorList>
    </citation>
    <scope>NUCLEOTIDE SEQUENCE</scope>
</reference>
<proteinExistence type="predicted"/>
<comment type="caution">
    <text evidence="1">The sequence shown here is derived from an EMBL/GenBank/DDBJ whole genome shotgun (WGS) entry which is preliminary data.</text>
</comment>